<accession>A0A3M4VFT5</accession>
<name>A0A3M4VFT5_PSECI</name>
<organism evidence="1 2">
    <name type="scientific">Pseudomonas cichorii</name>
    <dbReference type="NCBI Taxonomy" id="36746"/>
    <lineage>
        <taxon>Bacteria</taxon>
        <taxon>Pseudomonadati</taxon>
        <taxon>Pseudomonadota</taxon>
        <taxon>Gammaproteobacteria</taxon>
        <taxon>Pseudomonadales</taxon>
        <taxon>Pseudomonadaceae</taxon>
        <taxon>Pseudomonas</taxon>
    </lineage>
</organism>
<protein>
    <submittedName>
        <fullName evidence="1">Uncharacterized protein</fullName>
    </submittedName>
</protein>
<gene>
    <name evidence="1" type="ORF">ALP84_00643</name>
</gene>
<dbReference type="AlphaFoldDB" id="A0A3M4VFT5"/>
<comment type="caution">
    <text evidence="1">The sequence shown here is derived from an EMBL/GenBank/DDBJ whole genome shotgun (WGS) entry which is preliminary data.</text>
</comment>
<dbReference type="EMBL" id="RBRY01000172">
    <property type="protein sequence ID" value="RMR50690.1"/>
    <property type="molecule type" value="Genomic_DNA"/>
</dbReference>
<reference evidence="1 2" key="1">
    <citation type="submission" date="2018-08" db="EMBL/GenBank/DDBJ databases">
        <title>Recombination of ecologically and evolutionarily significant loci maintains genetic cohesion in the Pseudomonas syringae species complex.</title>
        <authorList>
            <person name="Dillon M."/>
            <person name="Thakur S."/>
            <person name="Almeida R.N.D."/>
            <person name="Weir B.S."/>
            <person name="Guttman D.S."/>
        </authorList>
    </citation>
    <scope>NUCLEOTIDE SEQUENCE [LARGE SCALE GENOMIC DNA]</scope>
    <source>
        <strain evidence="1 2">ICMP 6917</strain>
    </source>
</reference>
<evidence type="ECO:0000313" key="2">
    <source>
        <dbReference type="Proteomes" id="UP000278332"/>
    </source>
</evidence>
<sequence length="50" mass="5604">MIQTVPTSERSRSATIREQGMFMLVYQASRLITLHLQVSAEDARNGASHD</sequence>
<evidence type="ECO:0000313" key="1">
    <source>
        <dbReference type="EMBL" id="RMR50690.1"/>
    </source>
</evidence>
<dbReference type="Proteomes" id="UP000278332">
    <property type="component" value="Unassembled WGS sequence"/>
</dbReference>
<proteinExistence type="predicted"/>